<dbReference type="EMBL" id="QBIU01000001">
    <property type="protein sequence ID" value="MWV69549.1"/>
    <property type="molecule type" value="Genomic_DNA"/>
</dbReference>
<dbReference type="RefSeq" id="WP_052062323.1">
    <property type="nucleotide sequence ID" value="NZ_JRMP02000036.1"/>
</dbReference>
<reference evidence="1 4" key="4">
    <citation type="submission" date="2019-12" db="EMBL/GenBank/DDBJ databases">
        <title>Multi-Generational Helicobacter saguini Isolates.</title>
        <authorList>
            <person name="Mannion A."/>
            <person name="Shen Z."/>
            <person name="Fox J.G."/>
        </authorList>
    </citation>
    <scope>NUCLEOTIDE SEQUENCE [LARGE SCALE GENOMIC DNA]</scope>
    <source>
        <strain evidence="1">16-048</strain>
        <strain evidence="4">16-048 (F4)</strain>
    </source>
</reference>
<dbReference type="EMBL" id="JRMP02000036">
    <property type="protein sequence ID" value="TLD91489.1"/>
    <property type="molecule type" value="Genomic_DNA"/>
</dbReference>
<name>A0A347VW78_9HELI</name>
<evidence type="ECO:0000313" key="2">
    <source>
        <dbReference type="EMBL" id="TLD91489.1"/>
    </source>
</evidence>
<reference evidence="2 3" key="1">
    <citation type="journal article" date="2014" name="Genome Announc.">
        <title>Draft genome sequences of eight enterohepatic helicobacter species isolated from both laboratory and wild rodents.</title>
        <authorList>
            <person name="Sheh A."/>
            <person name="Shen Z."/>
            <person name="Fox J.G."/>
        </authorList>
    </citation>
    <scope>NUCLEOTIDE SEQUENCE [LARGE SCALE GENOMIC DNA]</scope>
    <source>
        <strain evidence="2 3">MIT 97-6194</strain>
    </source>
</reference>
<sequence>MKIIYILGLFGIFVVFIANKYGIYYPTSYKAFIPKQWDNEYKEYERLCKENIGKVVYARPLAKEKKEELINATWYGRYSPYKLYVTSINKNIYEVLYTLGTIEHGHKDFNKTIIYQQIVGYRFDRHWNEFIFFTKGSAINKKFYSIEIPRDNKLFNESLENKQTIGTTNDIRF</sequence>
<organism evidence="2 3">
    <name type="scientific">Helicobacter saguini</name>
    <dbReference type="NCBI Taxonomy" id="1548018"/>
    <lineage>
        <taxon>Bacteria</taxon>
        <taxon>Pseudomonadati</taxon>
        <taxon>Campylobacterota</taxon>
        <taxon>Epsilonproteobacteria</taxon>
        <taxon>Campylobacterales</taxon>
        <taxon>Helicobacteraceae</taxon>
        <taxon>Helicobacter</taxon>
    </lineage>
</organism>
<evidence type="ECO:0000313" key="3">
    <source>
        <dbReference type="Proteomes" id="UP000029714"/>
    </source>
</evidence>
<keyword evidence="3" id="KW-1185">Reference proteome</keyword>
<gene>
    <name evidence="1" type="ORF">DCO61_05880</name>
    <name evidence="2" type="ORF">LS64_011915</name>
</gene>
<reference evidence="2 3" key="2">
    <citation type="journal article" date="2016" name="Infect. Immun.">
        <title>Helicobacter saguini, a Novel Helicobacter Isolated from Cotton-Top Tamarins with Ulcerative Colitis, Has Proinflammatory Properties and Induces Typhlocolitis and Dysplasia in Gnotobiotic IL-10-/- Mice.</title>
        <authorList>
            <person name="Shen Z."/>
            <person name="Mannion A."/>
            <person name="Whary M.T."/>
            <person name="Muthupalani S."/>
            <person name="Sheh A."/>
            <person name="Feng Y."/>
            <person name="Gong G."/>
            <person name="Vandamme P."/>
            <person name="Holcombe H.R."/>
            <person name="Paster B.J."/>
            <person name="Fox J.G."/>
        </authorList>
    </citation>
    <scope>NUCLEOTIDE SEQUENCE [LARGE SCALE GENOMIC DNA]</scope>
    <source>
        <strain evidence="2 3">MIT 97-6194</strain>
    </source>
</reference>
<proteinExistence type="predicted"/>
<accession>A0A347VW78</accession>
<comment type="caution">
    <text evidence="2">The sequence shown here is derived from an EMBL/GenBank/DDBJ whole genome shotgun (WGS) entry which is preliminary data.</text>
</comment>
<dbReference type="Proteomes" id="UP000477070">
    <property type="component" value="Unassembled WGS sequence"/>
</dbReference>
<evidence type="ECO:0000313" key="4">
    <source>
        <dbReference type="Proteomes" id="UP000477070"/>
    </source>
</evidence>
<dbReference type="AlphaFoldDB" id="A0A347VW78"/>
<evidence type="ECO:0000313" key="1">
    <source>
        <dbReference type="EMBL" id="MWV69549.1"/>
    </source>
</evidence>
<protein>
    <submittedName>
        <fullName evidence="2">Uncharacterized protein</fullName>
    </submittedName>
</protein>
<dbReference type="Proteomes" id="UP000029714">
    <property type="component" value="Unassembled WGS sequence"/>
</dbReference>
<dbReference type="OrthoDB" id="5326201at2"/>
<reference evidence="2" key="3">
    <citation type="submission" date="2018-04" db="EMBL/GenBank/DDBJ databases">
        <authorList>
            <person name="Sheh A."/>
            <person name="Shen Z."/>
            <person name="Mannion A.J."/>
            <person name="Fox J.G."/>
        </authorList>
    </citation>
    <scope>NUCLEOTIDE SEQUENCE</scope>
    <source>
        <strain evidence="2">MIT 97-6194</strain>
    </source>
</reference>